<dbReference type="SUPFAM" id="SSF52540">
    <property type="entry name" value="P-loop containing nucleoside triphosphate hydrolases"/>
    <property type="match status" value="1"/>
</dbReference>
<proteinExistence type="predicted"/>
<keyword evidence="2" id="KW-0067">ATP-binding</keyword>
<dbReference type="AlphaFoldDB" id="A0AAX4Y305"/>
<dbReference type="InterPro" id="IPR027417">
    <property type="entry name" value="P-loop_NTPase"/>
</dbReference>
<dbReference type="GO" id="GO:0016787">
    <property type="term" value="F:hydrolase activity"/>
    <property type="evidence" value="ECO:0007669"/>
    <property type="project" value="InterPro"/>
</dbReference>
<dbReference type="GO" id="GO:0005524">
    <property type="term" value="F:ATP binding"/>
    <property type="evidence" value="ECO:0007669"/>
    <property type="project" value="UniProtKB-KW"/>
</dbReference>
<evidence type="ECO:0000256" key="1">
    <source>
        <dbReference type="ARBA" id="ARBA00022741"/>
    </source>
</evidence>
<organism evidence="5 6">
    <name type="scientific">Bacteroides cellulosilyticus</name>
    <dbReference type="NCBI Taxonomy" id="246787"/>
    <lineage>
        <taxon>Bacteria</taxon>
        <taxon>Pseudomonadati</taxon>
        <taxon>Bacteroidota</taxon>
        <taxon>Bacteroidia</taxon>
        <taxon>Bacteroidales</taxon>
        <taxon>Bacteroidaceae</taxon>
        <taxon>Bacteroides</taxon>
    </lineage>
</organism>
<dbReference type="GO" id="GO:0006302">
    <property type="term" value="P:double-strand break repair"/>
    <property type="evidence" value="ECO:0007669"/>
    <property type="project" value="TreeGrafter"/>
</dbReference>
<keyword evidence="1" id="KW-0547">Nucleotide-binding</keyword>
<evidence type="ECO:0000256" key="3">
    <source>
        <dbReference type="ARBA" id="ARBA00023125"/>
    </source>
</evidence>
<keyword evidence="5" id="KW-0347">Helicase</keyword>
<dbReference type="PANTHER" id="PTHR30580:SF0">
    <property type="entry name" value="PRIMOSOMAL PROTEIN N"/>
    <property type="match status" value="1"/>
</dbReference>
<dbReference type="GO" id="GO:0006310">
    <property type="term" value="P:DNA recombination"/>
    <property type="evidence" value="ECO:0007669"/>
    <property type="project" value="TreeGrafter"/>
</dbReference>
<dbReference type="GO" id="GO:0006270">
    <property type="term" value="P:DNA replication initiation"/>
    <property type="evidence" value="ECO:0007669"/>
    <property type="project" value="TreeGrafter"/>
</dbReference>
<evidence type="ECO:0000256" key="2">
    <source>
        <dbReference type="ARBA" id="ARBA00022840"/>
    </source>
</evidence>
<dbReference type="RefSeq" id="WP_275203224.1">
    <property type="nucleotide sequence ID" value="NZ_JARFID010001102.1"/>
</dbReference>
<feature type="domain" description="Helicase/UvrB N-terminal" evidence="4">
    <location>
        <begin position="24"/>
        <end position="76"/>
    </location>
</feature>
<dbReference type="GO" id="GO:0003677">
    <property type="term" value="F:DNA binding"/>
    <property type="evidence" value="ECO:0007669"/>
    <property type="project" value="UniProtKB-KW"/>
</dbReference>
<dbReference type="GO" id="GO:0043138">
    <property type="term" value="F:3'-5' DNA helicase activity"/>
    <property type="evidence" value="ECO:0007669"/>
    <property type="project" value="TreeGrafter"/>
</dbReference>
<evidence type="ECO:0000259" key="4">
    <source>
        <dbReference type="Pfam" id="PF04851"/>
    </source>
</evidence>
<dbReference type="Proteomes" id="UP001221924">
    <property type="component" value="Unassembled WGS sequence"/>
</dbReference>
<gene>
    <name evidence="5" type="ORF">PZH42_31070</name>
</gene>
<keyword evidence="3" id="KW-0238">DNA-binding</keyword>
<dbReference type="Pfam" id="PF04851">
    <property type="entry name" value="ResIII"/>
    <property type="match status" value="1"/>
</dbReference>
<protein>
    <submittedName>
        <fullName evidence="5">DEAD/DEAH box helicase family protein</fullName>
    </submittedName>
</protein>
<comment type="caution">
    <text evidence="5">The sequence shown here is derived from an EMBL/GenBank/DDBJ whole genome shotgun (WGS) entry which is preliminary data.</text>
</comment>
<keyword evidence="5" id="KW-0378">Hydrolase</keyword>
<dbReference type="EMBL" id="JARFID010001102">
    <property type="protein sequence ID" value="MDE8698360.1"/>
    <property type="molecule type" value="Genomic_DNA"/>
</dbReference>
<dbReference type="PANTHER" id="PTHR30580">
    <property type="entry name" value="PRIMOSOMAL PROTEIN N"/>
    <property type="match status" value="1"/>
</dbReference>
<feature type="non-terminal residue" evidence="5">
    <location>
        <position position="96"/>
    </location>
</feature>
<dbReference type="InterPro" id="IPR006935">
    <property type="entry name" value="Helicase/UvrB_N"/>
</dbReference>
<evidence type="ECO:0000313" key="6">
    <source>
        <dbReference type="Proteomes" id="UP001221924"/>
    </source>
</evidence>
<name>A0AAX4Y305_9BACE</name>
<sequence length="96" mass="10935">VHLSGLLRILVAHPDWEILPINPLNDHQKMAYDEIVRSFQSKNVCLLHGVTASGKTEIYIHLIEETIRQGKQVLYLLLPLNPVGRLSVPFFLSLPR</sequence>
<reference evidence="5" key="1">
    <citation type="submission" date="2023-03" db="EMBL/GenBank/DDBJ databases">
        <title>DFI Biobank Strains.</title>
        <authorList>
            <person name="Mostad J."/>
            <person name="Paddock L."/>
            <person name="Medina S."/>
            <person name="Waligurski E."/>
            <person name="Barat B."/>
            <person name="Smith R."/>
            <person name="Burgo V."/>
            <person name="Metcalfe C."/>
            <person name="Woodson C."/>
            <person name="Sundararajan A."/>
            <person name="Ramaswamy R."/>
            <person name="Lin H."/>
            <person name="Pamer E.G."/>
        </authorList>
    </citation>
    <scope>NUCLEOTIDE SEQUENCE</scope>
    <source>
        <strain evidence="5">DFI.9.5</strain>
    </source>
</reference>
<dbReference type="Gene3D" id="3.40.50.300">
    <property type="entry name" value="P-loop containing nucleotide triphosphate hydrolases"/>
    <property type="match status" value="1"/>
</dbReference>
<accession>A0AAX4Y305</accession>
<evidence type="ECO:0000313" key="5">
    <source>
        <dbReference type="EMBL" id="MDE8698360.1"/>
    </source>
</evidence>
<feature type="non-terminal residue" evidence="5">
    <location>
        <position position="1"/>
    </location>
</feature>